<gene>
    <name evidence="1" type="ORF">O6P43_000663</name>
</gene>
<evidence type="ECO:0000313" key="2">
    <source>
        <dbReference type="Proteomes" id="UP001163823"/>
    </source>
</evidence>
<keyword evidence="2" id="KW-1185">Reference proteome</keyword>
<dbReference type="KEGG" id="qsa:O6P43_000663"/>
<comment type="caution">
    <text evidence="1">The sequence shown here is derived from an EMBL/GenBank/DDBJ whole genome shotgun (WGS) entry which is preliminary data.</text>
</comment>
<reference evidence="1 2" key="1">
    <citation type="journal article" date="2023" name="Science">
        <title>Elucidation of the pathway for biosynthesis of saponin adjuvants from the soapbark tree.</title>
        <authorList>
            <person name="Reed J."/>
            <person name="Orme A."/>
            <person name="El-Demerdash A."/>
            <person name="Owen C."/>
            <person name="Martin L.B.B."/>
            <person name="Misra R.C."/>
            <person name="Kikuchi S."/>
            <person name="Rejzek M."/>
            <person name="Martin A.C."/>
            <person name="Harkess A."/>
            <person name="Leebens-Mack J."/>
            <person name="Louveau T."/>
            <person name="Stephenson M.J."/>
            <person name="Osbourn A."/>
        </authorList>
    </citation>
    <scope>NUCLEOTIDE SEQUENCE [LARGE SCALE GENOMIC DNA]</scope>
    <source>
        <strain evidence="1">S10</strain>
    </source>
</reference>
<organism evidence="1 2">
    <name type="scientific">Quillaja saponaria</name>
    <name type="common">Soap bark tree</name>
    <dbReference type="NCBI Taxonomy" id="32244"/>
    <lineage>
        <taxon>Eukaryota</taxon>
        <taxon>Viridiplantae</taxon>
        <taxon>Streptophyta</taxon>
        <taxon>Embryophyta</taxon>
        <taxon>Tracheophyta</taxon>
        <taxon>Spermatophyta</taxon>
        <taxon>Magnoliopsida</taxon>
        <taxon>eudicotyledons</taxon>
        <taxon>Gunneridae</taxon>
        <taxon>Pentapetalae</taxon>
        <taxon>rosids</taxon>
        <taxon>fabids</taxon>
        <taxon>Fabales</taxon>
        <taxon>Quillajaceae</taxon>
        <taxon>Quillaja</taxon>
    </lineage>
</organism>
<proteinExistence type="predicted"/>
<protein>
    <submittedName>
        <fullName evidence="1">Wound-responsive family protein</fullName>
    </submittedName>
</protein>
<dbReference type="EMBL" id="JARAOO010000001">
    <property type="protein sequence ID" value="KAJ7981394.1"/>
    <property type="molecule type" value="Genomic_DNA"/>
</dbReference>
<dbReference type="InterPro" id="IPR022251">
    <property type="entry name" value="DUF3774_wound-induced"/>
</dbReference>
<accession>A0AAD7QH51</accession>
<evidence type="ECO:0000313" key="1">
    <source>
        <dbReference type="EMBL" id="KAJ7981394.1"/>
    </source>
</evidence>
<dbReference type="AlphaFoldDB" id="A0AAD7QH51"/>
<dbReference type="Pfam" id="PF12609">
    <property type="entry name" value="DUF3774"/>
    <property type="match status" value="1"/>
</dbReference>
<dbReference type="Proteomes" id="UP001163823">
    <property type="component" value="Chromosome 1"/>
</dbReference>
<dbReference type="PANTHER" id="PTHR33090">
    <property type="entry name" value="DUF3774 DOMAIN PROTEIN-RELATED"/>
    <property type="match status" value="1"/>
</dbReference>
<sequence length="92" mass="10385">MSYFNQAWVAASVAVVNGRTDQRQRWKSGLNSLKQNRRKLFSTGESPDLRPISSMTGSDLTGILGNCDGDDRRRQDDDSLRQVMYLNCWGQG</sequence>
<name>A0AAD7QH51_QUISA</name>